<dbReference type="InterPro" id="IPR044000">
    <property type="entry name" value="Phage_tube_2"/>
</dbReference>
<dbReference type="EMBL" id="LVJN01000019">
    <property type="protein sequence ID" value="OSM04144.1"/>
    <property type="molecule type" value="Genomic_DNA"/>
</dbReference>
<dbReference type="OrthoDB" id="1680496at2"/>
<reference evidence="1 2" key="1">
    <citation type="journal article" date="2016" name="BMC Genomics">
        <title>Combined genomic and structural analyses of a cultured magnetotactic bacterium reveals its niche adaptation to a dynamic environment.</title>
        <authorList>
            <person name="Araujo A.C."/>
            <person name="Morillo V."/>
            <person name="Cypriano J."/>
            <person name="Teixeira L.C."/>
            <person name="Leao P."/>
            <person name="Lyra S."/>
            <person name="Almeida L.G."/>
            <person name="Bazylinski D.A."/>
            <person name="Vasconcellos A.T."/>
            <person name="Abreu F."/>
            <person name="Lins U."/>
        </authorList>
    </citation>
    <scope>NUCLEOTIDE SEQUENCE [LARGE SCALE GENOMIC DNA]</scope>
    <source>
        <strain evidence="1 2">IT-1</strain>
    </source>
</reference>
<protein>
    <recommendedName>
        <fullName evidence="3">Major tail protein</fullName>
    </recommendedName>
</protein>
<name>A0A1Y2K577_9PROT</name>
<evidence type="ECO:0000313" key="2">
    <source>
        <dbReference type="Proteomes" id="UP000194003"/>
    </source>
</evidence>
<evidence type="ECO:0000313" key="1">
    <source>
        <dbReference type="EMBL" id="OSM04144.1"/>
    </source>
</evidence>
<dbReference type="Pfam" id="PF18906">
    <property type="entry name" value="Phage_tube_2"/>
    <property type="match status" value="1"/>
</dbReference>
<proteinExistence type="predicted"/>
<dbReference type="Proteomes" id="UP000194003">
    <property type="component" value="Unassembled WGS sequence"/>
</dbReference>
<keyword evidence="2" id="KW-1185">Reference proteome</keyword>
<dbReference type="STRING" id="1434232.MAIT1_03580"/>
<evidence type="ECO:0008006" key="3">
    <source>
        <dbReference type="Google" id="ProtNLM"/>
    </source>
</evidence>
<accession>A0A1Y2K577</accession>
<dbReference type="AlphaFoldDB" id="A0A1Y2K577"/>
<organism evidence="1 2">
    <name type="scientific">Magnetofaba australis IT-1</name>
    <dbReference type="NCBI Taxonomy" id="1434232"/>
    <lineage>
        <taxon>Bacteria</taxon>
        <taxon>Pseudomonadati</taxon>
        <taxon>Pseudomonadota</taxon>
        <taxon>Magnetococcia</taxon>
        <taxon>Magnetococcales</taxon>
        <taxon>Magnetococcaceae</taxon>
        <taxon>Magnetofaba</taxon>
    </lineage>
</organism>
<comment type="caution">
    <text evidence="1">The sequence shown here is derived from an EMBL/GenBank/DDBJ whole genome shotgun (WGS) entry which is preliminary data.</text>
</comment>
<sequence length="315" mass="33324">MARSYGSNATLLLKREGSYGAIPTGDYIQMPFNRCTLSSEQGLIADPVLGQGRDPLSPLQDVINDEGDIVVPMDVRYLGLWLTALLGNPVTTGVGPYTHEFHSGGASIPSYSIEMGLSQASSFFMHQGVKVNTLALEFQRSGAAAATLGVIAQGETRNGTSQGGTPTTLTFNRISQFQGSIKRSGSLIANLTAGSLTYSNNLEKIETIRNDGLIDGADPTIAALTGKIDVRFADTTLVDLASNGTPVDLQFAYTIDADNSVVFDCHEVYLPKPKLTVDGPGGVQASFDFQGAKNATAGRMLTVTLTNDLDGSDYL</sequence>
<gene>
    <name evidence="1" type="ORF">MAIT1_03580</name>
</gene>
<dbReference type="RefSeq" id="WP_085442248.1">
    <property type="nucleotide sequence ID" value="NZ_LVJN01000019.1"/>
</dbReference>